<comment type="caution">
    <text evidence="3">The sequence shown here is derived from an EMBL/GenBank/DDBJ whole genome shotgun (WGS) entry which is preliminary data.</text>
</comment>
<dbReference type="GO" id="GO:0070967">
    <property type="term" value="F:coenzyme F420 binding"/>
    <property type="evidence" value="ECO:0007669"/>
    <property type="project" value="TreeGrafter"/>
</dbReference>
<dbReference type="Gene3D" id="2.30.110.10">
    <property type="entry name" value="Electron Transport, Fmn-binding Protein, Chain A"/>
    <property type="match status" value="1"/>
</dbReference>
<reference evidence="3 4" key="1">
    <citation type="submission" date="2019-07" db="EMBL/GenBank/DDBJ databases">
        <title>Georgenia wutianyii sp. nov. and Georgenia *** sp. nov. isolated from plateau pika (Ochotona curzoniae) in the Qinghai-Tibet plateau of China.</title>
        <authorList>
            <person name="Tian Z."/>
        </authorList>
    </citation>
    <scope>NUCLEOTIDE SEQUENCE [LARGE SCALE GENOMIC DNA]</scope>
    <source>
        <strain evidence="3 4">Z446</strain>
    </source>
</reference>
<dbReference type="Proteomes" id="UP000318693">
    <property type="component" value="Unassembled WGS sequence"/>
</dbReference>
<accession>A0A552WPV7</accession>
<dbReference type="PANTHER" id="PTHR39428:SF3">
    <property type="entry name" value="DEAZAFLAVIN-DEPENDENT NITROREDUCTASE"/>
    <property type="match status" value="1"/>
</dbReference>
<dbReference type="InterPro" id="IPR012349">
    <property type="entry name" value="Split_barrel_FMN-bd"/>
</dbReference>
<dbReference type="PANTHER" id="PTHR39428">
    <property type="entry name" value="F420H(2)-DEPENDENT QUINONE REDUCTASE RV1261C"/>
    <property type="match status" value="1"/>
</dbReference>
<dbReference type="NCBIfam" id="TIGR00026">
    <property type="entry name" value="hi_GC_TIGR00026"/>
    <property type="match status" value="1"/>
</dbReference>
<evidence type="ECO:0000313" key="4">
    <source>
        <dbReference type="Proteomes" id="UP000318693"/>
    </source>
</evidence>
<evidence type="ECO:0000256" key="1">
    <source>
        <dbReference type="ARBA" id="ARBA00008710"/>
    </source>
</evidence>
<sequence length="115" mass="12767">MPVVELTTTGRRTGRPHRVLLTSPVQDGSTLVVVASRGGDDRPPEWLLNIRSNPAVRVRTRRGRARPMRARVAGTDEHTALWPRVTGEHPTYGTYQARTSRQIALVLLEQGPGRP</sequence>
<dbReference type="AlphaFoldDB" id="A0A552WPV7"/>
<name>A0A552WPV7_9MICO</name>
<organism evidence="3 4">
    <name type="scientific">Georgenia yuyongxinii</name>
    <dbReference type="NCBI Taxonomy" id="2589797"/>
    <lineage>
        <taxon>Bacteria</taxon>
        <taxon>Bacillati</taxon>
        <taxon>Actinomycetota</taxon>
        <taxon>Actinomycetes</taxon>
        <taxon>Micrococcales</taxon>
        <taxon>Bogoriellaceae</taxon>
        <taxon>Georgenia</taxon>
    </lineage>
</organism>
<evidence type="ECO:0000256" key="2">
    <source>
        <dbReference type="ARBA" id="ARBA00049106"/>
    </source>
</evidence>
<comment type="catalytic activity">
    <reaction evidence="2">
        <text>oxidized coenzyme F420-(gamma-L-Glu)(n) + a quinol + H(+) = reduced coenzyme F420-(gamma-L-Glu)(n) + a quinone</text>
        <dbReference type="Rhea" id="RHEA:39663"/>
        <dbReference type="Rhea" id="RHEA-COMP:12939"/>
        <dbReference type="Rhea" id="RHEA-COMP:14378"/>
        <dbReference type="ChEBI" id="CHEBI:15378"/>
        <dbReference type="ChEBI" id="CHEBI:24646"/>
        <dbReference type="ChEBI" id="CHEBI:132124"/>
        <dbReference type="ChEBI" id="CHEBI:133980"/>
        <dbReference type="ChEBI" id="CHEBI:139511"/>
    </reaction>
</comment>
<dbReference type="EMBL" id="VJXR01000035">
    <property type="protein sequence ID" value="TRW44818.1"/>
    <property type="molecule type" value="Genomic_DNA"/>
</dbReference>
<proteinExistence type="inferred from homology"/>
<comment type="similarity">
    <text evidence="1">Belongs to the F420H(2)-dependent quinone reductase family.</text>
</comment>
<dbReference type="InterPro" id="IPR004378">
    <property type="entry name" value="F420H2_quin_Rdtase"/>
</dbReference>
<dbReference type="Pfam" id="PF04075">
    <property type="entry name" value="F420H2_quin_red"/>
    <property type="match status" value="1"/>
</dbReference>
<evidence type="ECO:0000313" key="3">
    <source>
        <dbReference type="EMBL" id="TRW44818.1"/>
    </source>
</evidence>
<dbReference type="GO" id="GO:0005886">
    <property type="term" value="C:plasma membrane"/>
    <property type="evidence" value="ECO:0007669"/>
    <property type="project" value="TreeGrafter"/>
</dbReference>
<protein>
    <submittedName>
        <fullName evidence="3">Nitroreductase family deazaflavin-dependent oxidoreductase</fullName>
    </submittedName>
</protein>
<keyword evidence="4" id="KW-1185">Reference proteome</keyword>
<dbReference type="GO" id="GO:0016491">
    <property type="term" value="F:oxidoreductase activity"/>
    <property type="evidence" value="ECO:0007669"/>
    <property type="project" value="InterPro"/>
</dbReference>
<gene>
    <name evidence="3" type="ORF">FJ693_12035</name>
</gene>